<dbReference type="Pfam" id="PF00771">
    <property type="entry name" value="FHIPEP"/>
    <property type="match status" value="1"/>
</dbReference>
<evidence type="ECO:0000313" key="9">
    <source>
        <dbReference type="EMBL" id="HJE22338.1"/>
    </source>
</evidence>
<dbReference type="InterPro" id="IPR001712">
    <property type="entry name" value="T3SS_FHIPEP"/>
</dbReference>
<reference evidence="9" key="1">
    <citation type="journal article" date="2021" name="PeerJ">
        <title>Extensive microbial diversity within the chicken gut microbiome revealed by metagenomics and culture.</title>
        <authorList>
            <person name="Gilroy R."/>
            <person name="Ravi A."/>
            <person name="Getino M."/>
            <person name="Pursley I."/>
            <person name="Horton D.L."/>
            <person name="Alikhan N.F."/>
            <person name="Baker D."/>
            <person name="Gharbi K."/>
            <person name="Hall N."/>
            <person name="Watson M."/>
            <person name="Adriaenssens E.M."/>
            <person name="Foster-Nyarko E."/>
            <person name="Jarju S."/>
            <person name="Secka A."/>
            <person name="Antonio M."/>
            <person name="Oren A."/>
            <person name="Chaudhuri R.R."/>
            <person name="La Ragione R."/>
            <person name="Hildebrand F."/>
            <person name="Pallen M.J."/>
        </authorList>
    </citation>
    <scope>NUCLEOTIDE SEQUENCE</scope>
    <source>
        <strain evidence="9">316</strain>
    </source>
</reference>
<keyword evidence="7" id="KW-1005">Bacterial flagellum biogenesis</keyword>
<keyword evidence="9" id="KW-0969">Cilium</keyword>
<evidence type="ECO:0000313" key="10">
    <source>
        <dbReference type="Proteomes" id="UP000742631"/>
    </source>
</evidence>
<keyword evidence="8" id="KW-0175">Coiled coil</keyword>
<protein>
    <recommendedName>
        <fullName evidence="7">Flagellar biosynthesis protein FlhA</fullName>
    </recommendedName>
</protein>
<dbReference type="Gene3D" id="3.40.30.60">
    <property type="entry name" value="FHIPEP family, domain 1"/>
    <property type="match status" value="1"/>
</dbReference>
<dbReference type="Gene3D" id="1.10.8.540">
    <property type="entry name" value="FHIPEP family, domain 3"/>
    <property type="match status" value="1"/>
</dbReference>
<dbReference type="PANTHER" id="PTHR30161:SF1">
    <property type="entry name" value="FLAGELLAR BIOSYNTHESIS PROTEIN FLHA-RELATED"/>
    <property type="match status" value="1"/>
</dbReference>
<feature type="transmembrane region" description="Helical" evidence="7">
    <location>
        <begin position="246"/>
        <end position="264"/>
    </location>
</feature>
<feature type="transmembrane region" description="Helical" evidence="7">
    <location>
        <begin position="72"/>
        <end position="92"/>
    </location>
</feature>
<keyword evidence="7" id="KW-1006">Bacterial flagellum protein export</keyword>
<dbReference type="GO" id="GO:0009306">
    <property type="term" value="P:protein secretion"/>
    <property type="evidence" value="ECO:0007669"/>
    <property type="project" value="InterPro"/>
</dbReference>
<keyword evidence="9" id="KW-0966">Cell projection</keyword>
<dbReference type="InterPro" id="IPR042193">
    <property type="entry name" value="FHIPEP_3"/>
</dbReference>
<comment type="similarity">
    <text evidence="2 7">Belongs to the FHIPEP (flagella/HR/invasion proteins export pore) family.</text>
</comment>
<keyword evidence="7" id="KW-0653">Protein transport</keyword>
<dbReference type="NCBIfam" id="TIGR01398">
    <property type="entry name" value="FlhA"/>
    <property type="match status" value="1"/>
</dbReference>
<comment type="function">
    <text evidence="7">Required for formation of the rod structure of the flagellar apparatus. Together with FliI and FliH, may constitute the export apparatus of flagellin.</text>
</comment>
<dbReference type="Gene3D" id="3.40.50.12790">
    <property type="entry name" value="FHIPEP family, domain 4"/>
    <property type="match status" value="1"/>
</dbReference>
<feature type="transmembrane region" description="Helical" evidence="7">
    <location>
        <begin position="205"/>
        <end position="226"/>
    </location>
</feature>
<dbReference type="GO" id="GO:0044780">
    <property type="term" value="P:bacterial-type flagellum assembly"/>
    <property type="evidence" value="ECO:0007669"/>
    <property type="project" value="InterPro"/>
</dbReference>
<feature type="transmembrane region" description="Helical" evidence="7">
    <location>
        <begin position="112"/>
        <end position="135"/>
    </location>
</feature>
<comment type="caution">
    <text evidence="9">The sequence shown here is derived from an EMBL/GenBank/DDBJ whole genome shotgun (WGS) entry which is preliminary data.</text>
</comment>
<feature type="transmembrane region" description="Helical" evidence="7">
    <location>
        <begin position="42"/>
        <end position="60"/>
    </location>
</feature>
<proteinExistence type="inferred from homology"/>
<evidence type="ECO:0000256" key="4">
    <source>
        <dbReference type="ARBA" id="ARBA00022692"/>
    </source>
</evidence>
<name>A0A921DZK7_9HYPH</name>
<feature type="transmembrane region" description="Helical" evidence="7">
    <location>
        <begin position="276"/>
        <end position="299"/>
    </location>
</feature>
<dbReference type="PRINTS" id="PR00949">
    <property type="entry name" value="TYPE3IMAPROT"/>
</dbReference>
<evidence type="ECO:0000256" key="5">
    <source>
        <dbReference type="ARBA" id="ARBA00022989"/>
    </source>
</evidence>
<keyword evidence="9" id="KW-0282">Flagellum</keyword>
<dbReference type="InterPro" id="IPR042194">
    <property type="entry name" value="FHIPEP_1"/>
</dbReference>
<keyword evidence="4 7" id="KW-0812">Transmembrane</keyword>
<dbReference type="AlphaFoldDB" id="A0A921DZK7"/>
<reference evidence="9" key="2">
    <citation type="submission" date="2021-09" db="EMBL/GenBank/DDBJ databases">
        <authorList>
            <person name="Gilroy R."/>
        </authorList>
    </citation>
    <scope>NUCLEOTIDE SEQUENCE</scope>
    <source>
        <strain evidence="9">316</strain>
    </source>
</reference>
<feature type="coiled-coil region" evidence="8">
    <location>
        <begin position="329"/>
        <end position="357"/>
    </location>
</feature>
<sequence length="695" mass="75547">MAVSETLVLEKRSRRDFGFAAGIVAILAVLFLPVPAVLIDVGLAFSIALSVLILMVALWIQKPLEFSAFPTVLLIATLLRLALGIATTRLILANGQKGVDAAGHVIQGFSQFVMSGDFVIGIVVFMILITVNFLVITKGATRIAEVGARFTLDAIPGKQMAIDADLNAGLIDEKEAQRRRRELEEESAFFGSMDGASKFVRGEAVASLIVIAVNVFGGVIIGTTRHGMPLSQAADVFVKLSVGDGLVSQIPALIVSLAAGLLVSKGGTRGAAEEAVLGQLSAYPRALLVAAALMLMFALVPGLPFVPFVALSGLMGFVAITIPKRRAAVAAAAAAKAKREEEAKQAEAKDKDSVKEELRTPEIELCLGRQVAAQIQGSHAELHHRVAKMRRKFARQYGFVVPDIRLTDSLNLPPKHYQIRIHGTVAATQEMRPGELLVVVGDGPRPDVPGEEVREPAFGMKALWVVDAYATEVRRSGFEAIDGASVLLTHLSEVIRNNLPQFLSYKDMRALLDRLDPEYKRLIDEICPSQISHSGLQAVLKLLLAERVSIRNLHLILEAVAEITPHARRAEQIAEHVRMRVAQQICGDLAEDGVLHVLRLGANWDLTFHQSLKRDAKGEVIEFDIDPRLVEQFGTEAGEAIRERMRQVHGFALVTAPDARPYVRMIIERIFPTLPVLSHLEIARGIEIRSLGTIS</sequence>
<dbReference type="PANTHER" id="PTHR30161">
    <property type="entry name" value="FLAGELLAR EXPORT PROTEIN, MEMBRANE FLHA SUBUNIT-RELATED"/>
    <property type="match status" value="1"/>
</dbReference>
<dbReference type="InterPro" id="IPR042196">
    <property type="entry name" value="FHIPEP_4"/>
</dbReference>
<dbReference type="PIRSF" id="PIRSF005419">
    <property type="entry name" value="FlhA"/>
    <property type="match status" value="1"/>
</dbReference>
<gene>
    <name evidence="7 9" type="primary">flhA</name>
    <name evidence="9" type="ORF">K8W01_01585</name>
</gene>
<keyword evidence="7" id="KW-0813">Transport</keyword>
<evidence type="ECO:0000256" key="2">
    <source>
        <dbReference type="ARBA" id="ARBA00008835"/>
    </source>
</evidence>
<accession>A0A921DZK7</accession>
<dbReference type="GO" id="GO:0005886">
    <property type="term" value="C:plasma membrane"/>
    <property type="evidence" value="ECO:0007669"/>
    <property type="project" value="UniProtKB-SubCell"/>
</dbReference>
<comment type="subcellular location">
    <subcellularLocation>
        <location evidence="1 7">Cell membrane</location>
        <topology evidence="1 7">Multi-pass membrane protein</topology>
    </subcellularLocation>
</comment>
<dbReference type="InterPro" id="IPR006301">
    <property type="entry name" value="FlhA"/>
</dbReference>
<evidence type="ECO:0000256" key="7">
    <source>
        <dbReference type="RuleBase" id="RU364093"/>
    </source>
</evidence>
<dbReference type="Proteomes" id="UP000742631">
    <property type="component" value="Unassembled WGS sequence"/>
</dbReference>
<evidence type="ECO:0000256" key="8">
    <source>
        <dbReference type="SAM" id="Coils"/>
    </source>
</evidence>
<feature type="transmembrane region" description="Helical" evidence="7">
    <location>
        <begin position="17"/>
        <end position="36"/>
    </location>
</feature>
<evidence type="ECO:0000256" key="3">
    <source>
        <dbReference type="ARBA" id="ARBA00022475"/>
    </source>
</evidence>
<organism evidence="9 10">
    <name type="scientific">Methylorubrum populi</name>
    <dbReference type="NCBI Taxonomy" id="223967"/>
    <lineage>
        <taxon>Bacteria</taxon>
        <taxon>Pseudomonadati</taxon>
        <taxon>Pseudomonadota</taxon>
        <taxon>Alphaproteobacteria</taxon>
        <taxon>Hyphomicrobiales</taxon>
        <taxon>Methylobacteriaceae</taxon>
        <taxon>Methylorubrum</taxon>
    </lineage>
</organism>
<evidence type="ECO:0000256" key="1">
    <source>
        <dbReference type="ARBA" id="ARBA00004651"/>
    </source>
</evidence>
<evidence type="ECO:0000256" key="6">
    <source>
        <dbReference type="ARBA" id="ARBA00023136"/>
    </source>
</evidence>
<dbReference type="EMBL" id="DYYG01000007">
    <property type="protein sequence ID" value="HJE22338.1"/>
    <property type="molecule type" value="Genomic_DNA"/>
</dbReference>
<keyword evidence="6 7" id="KW-0472">Membrane</keyword>
<keyword evidence="5 7" id="KW-1133">Transmembrane helix</keyword>
<keyword evidence="3 7" id="KW-1003">Cell membrane</keyword>